<dbReference type="PANTHER" id="PTHR14084:SF0">
    <property type="entry name" value="KYNURENINASE"/>
    <property type="match status" value="1"/>
</dbReference>
<keyword evidence="2" id="KW-0378">Hydrolase</keyword>
<dbReference type="InterPro" id="IPR015421">
    <property type="entry name" value="PyrdxlP-dep_Trfase_major"/>
</dbReference>
<keyword evidence="7" id="KW-1185">Reference proteome</keyword>
<dbReference type="InterPro" id="IPR010111">
    <property type="entry name" value="Kynureninase"/>
</dbReference>
<dbReference type="Proteomes" id="UP000018936">
    <property type="component" value="Unassembled WGS sequence"/>
</dbReference>
<evidence type="ECO:0000256" key="1">
    <source>
        <dbReference type="ARBA" id="ARBA00022642"/>
    </source>
</evidence>
<accession>V8P6E9</accession>
<protein>
    <recommendedName>
        <fullName evidence="4">Abnormal fluorescence under UV illumination</fullName>
    </recommendedName>
</protein>
<evidence type="ECO:0000256" key="4">
    <source>
        <dbReference type="ARBA" id="ARBA00083597"/>
    </source>
</evidence>
<dbReference type="EMBL" id="AZIM01000733">
    <property type="protein sequence ID" value="ETE69583.1"/>
    <property type="molecule type" value="Genomic_DNA"/>
</dbReference>
<reference evidence="6 7" key="1">
    <citation type="journal article" date="2013" name="Proc. Natl. Acad. Sci. U.S.A.">
        <title>The king cobra genome reveals dynamic gene evolution and adaptation in the snake venom system.</title>
        <authorList>
            <person name="Vonk F.J."/>
            <person name="Casewell N.R."/>
            <person name="Henkel C.V."/>
            <person name="Heimberg A.M."/>
            <person name="Jansen H.J."/>
            <person name="McCleary R.J."/>
            <person name="Kerkkamp H.M."/>
            <person name="Vos R.A."/>
            <person name="Guerreiro I."/>
            <person name="Calvete J.J."/>
            <person name="Wuster W."/>
            <person name="Woods A.E."/>
            <person name="Logan J.M."/>
            <person name="Harrison R.A."/>
            <person name="Castoe T.A."/>
            <person name="de Koning A.P."/>
            <person name="Pollock D.D."/>
            <person name="Yandell M."/>
            <person name="Calderon D."/>
            <person name="Renjifo C."/>
            <person name="Currier R.B."/>
            <person name="Salgado D."/>
            <person name="Pla D."/>
            <person name="Sanz L."/>
            <person name="Hyder A.S."/>
            <person name="Ribeiro J.M."/>
            <person name="Arntzen J.W."/>
            <person name="van den Thillart G.E."/>
            <person name="Boetzer M."/>
            <person name="Pirovano W."/>
            <person name="Dirks R.P."/>
            <person name="Spaink H.P."/>
            <person name="Duboule D."/>
            <person name="McGlinn E."/>
            <person name="Kini R.M."/>
            <person name="Richardson M.K."/>
        </authorList>
    </citation>
    <scope>NUCLEOTIDE SEQUENCE</scope>
    <source>
        <tissue evidence="6">Blood</tissue>
    </source>
</reference>
<dbReference type="GO" id="GO:0030170">
    <property type="term" value="F:pyridoxal phosphate binding"/>
    <property type="evidence" value="ECO:0007669"/>
    <property type="project" value="InterPro"/>
</dbReference>
<comment type="caution">
    <text evidence="6">The sequence shown here is derived from an EMBL/GenBank/DDBJ whole genome shotgun (WGS) entry which is preliminary data.</text>
</comment>
<keyword evidence="3" id="KW-0663">Pyridoxal phosphate</keyword>
<evidence type="ECO:0000256" key="2">
    <source>
        <dbReference type="ARBA" id="ARBA00022801"/>
    </source>
</evidence>
<dbReference type="PANTHER" id="PTHR14084">
    <property type="entry name" value="KYNURENINASE"/>
    <property type="match status" value="1"/>
</dbReference>
<dbReference type="FunFam" id="3.40.640.10:FF:000031">
    <property type="entry name" value="Kynureninase"/>
    <property type="match status" value="1"/>
</dbReference>
<dbReference type="Gene3D" id="3.40.640.10">
    <property type="entry name" value="Type I PLP-dependent aspartate aminotransferase-like (Major domain)"/>
    <property type="match status" value="2"/>
</dbReference>
<evidence type="ECO:0000256" key="3">
    <source>
        <dbReference type="ARBA" id="ARBA00022898"/>
    </source>
</evidence>
<evidence type="ECO:0000313" key="6">
    <source>
        <dbReference type="EMBL" id="ETE69583.1"/>
    </source>
</evidence>
<dbReference type="GO" id="GO:0030429">
    <property type="term" value="F:kynureninase activity"/>
    <property type="evidence" value="ECO:0007669"/>
    <property type="project" value="InterPro"/>
</dbReference>
<dbReference type="SUPFAM" id="SSF53383">
    <property type="entry name" value="PLP-dependent transferases"/>
    <property type="match status" value="1"/>
</dbReference>
<feature type="non-terminal residue" evidence="6">
    <location>
        <position position="1"/>
    </location>
</feature>
<name>V8P6E9_OPHHA</name>
<proteinExistence type="inferred from homology"/>
<dbReference type="GO" id="GO:0009435">
    <property type="term" value="P:NAD+ biosynthetic process"/>
    <property type="evidence" value="ECO:0007669"/>
    <property type="project" value="InterPro"/>
</dbReference>
<feature type="domain" description="Aminotransferase class V" evidence="5">
    <location>
        <begin position="120"/>
        <end position="274"/>
    </location>
</feature>
<evidence type="ECO:0000259" key="5">
    <source>
        <dbReference type="Pfam" id="PF00266"/>
    </source>
</evidence>
<dbReference type="PIRSF" id="PIRSF038800">
    <property type="entry name" value="KYNU"/>
    <property type="match status" value="1"/>
</dbReference>
<sequence length="396" mass="44613">MDLPSHVSPASIIETIAFQLTCSPVDKKVALHLDEEDELKHLRECFHIPKVTDLPPTNPTLVKEDENCIYLAGHSLGLQPKKIKTYLDEELDKWAKVGVHGHFSGKRPWALGDECIVELMAEIVGARNEEVALMNGLTVNLHLLMPTFYRHKILLEAKAFPSDHYAVESQLQFHGLDREKSMLMIQPRKGEETLRTEDILDIIEKEGDSIAVILFSGVQYYTGQLFDIPRITKAGQAKGCFVGFDLAHAVGNVELHLHEWGVDFACWCSYKYLNSGAGGLAELQLSPGINGFRLSNPSILMVCALHASLEIFAQTTMKCLRRKSMLLTGYLEYLIKHYYGKDKKYPEKPLIKLITPSHPEKRGCQLTLLFSVPIRDVFKELEKRGVAIKTVTTVIF</sequence>
<dbReference type="InterPro" id="IPR000192">
    <property type="entry name" value="Aminotrans_V_dom"/>
</dbReference>
<organism evidence="6 7">
    <name type="scientific">Ophiophagus hannah</name>
    <name type="common">King cobra</name>
    <name type="synonym">Naja hannah</name>
    <dbReference type="NCBI Taxonomy" id="8665"/>
    <lineage>
        <taxon>Eukaryota</taxon>
        <taxon>Metazoa</taxon>
        <taxon>Chordata</taxon>
        <taxon>Craniata</taxon>
        <taxon>Vertebrata</taxon>
        <taxon>Euteleostomi</taxon>
        <taxon>Lepidosauria</taxon>
        <taxon>Squamata</taxon>
        <taxon>Bifurcata</taxon>
        <taxon>Unidentata</taxon>
        <taxon>Episquamata</taxon>
        <taxon>Toxicofera</taxon>
        <taxon>Serpentes</taxon>
        <taxon>Colubroidea</taxon>
        <taxon>Elapidae</taxon>
        <taxon>Elapinae</taxon>
        <taxon>Ophiophagus</taxon>
    </lineage>
</organism>
<gene>
    <name evidence="6" type="primary">KYNU</name>
    <name evidence="6" type="ORF">L345_04613</name>
</gene>
<dbReference type="HAMAP" id="MF_01970">
    <property type="entry name" value="Kynureninase"/>
    <property type="match status" value="1"/>
</dbReference>
<dbReference type="OrthoDB" id="5978656at2759"/>
<dbReference type="GO" id="GO:0043420">
    <property type="term" value="P:anthranilate metabolic process"/>
    <property type="evidence" value="ECO:0007669"/>
    <property type="project" value="TreeGrafter"/>
</dbReference>
<dbReference type="Gene3D" id="3.90.1150.10">
    <property type="entry name" value="Aspartate Aminotransferase, domain 1"/>
    <property type="match status" value="2"/>
</dbReference>
<dbReference type="Pfam" id="PF00266">
    <property type="entry name" value="Aminotran_5"/>
    <property type="match status" value="1"/>
</dbReference>
<evidence type="ECO:0000313" key="7">
    <source>
        <dbReference type="Proteomes" id="UP000018936"/>
    </source>
</evidence>
<dbReference type="AlphaFoldDB" id="V8P6E9"/>
<dbReference type="GO" id="GO:0019441">
    <property type="term" value="P:L-tryptophan catabolic process to kynurenine"/>
    <property type="evidence" value="ECO:0007669"/>
    <property type="project" value="TreeGrafter"/>
</dbReference>
<dbReference type="NCBIfam" id="TIGR01814">
    <property type="entry name" value="kynureninase"/>
    <property type="match status" value="1"/>
</dbReference>
<dbReference type="InterPro" id="IPR015424">
    <property type="entry name" value="PyrdxlP-dep_Trfase"/>
</dbReference>
<keyword evidence="1" id="KW-0662">Pyridine nucleotide biosynthesis</keyword>
<dbReference type="InterPro" id="IPR015422">
    <property type="entry name" value="PyrdxlP-dep_Trfase_small"/>
</dbReference>
<dbReference type="GO" id="GO:0005737">
    <property type="term" value="C:cytoplasm"/>
    <property type="evidence" value="ECO:0007669"/>
    <property type="project" value="InterPro"/>
</dbReference>